<feature type="chain" id="PRO_5001516563" evidence="1">
    <location>
        <begin position="24"/>
        <end position="234"/>
    </location>
</feature>
<organism evidence="2">
    <name type="scientific">Amblyomma triste</name>
    <name type="common">Neotropical tick</name>
    <dbReference type="NCBI Taxonomy" id="251400"/>
    <lineage>
        <taxon>Eukaryota</taxon>
        <taxon>Metazoa</taxon>
        <taxon>Ecdysozoa</taxon>
        <taxon>Arthropoda</taxon>
        <taxon>Chelicerata</taxon>
        <taxon>Arachnida</taxon>
        <taxon>Acari</taxon>
        <taxon>Parasitiformes</taxon>
        <taxon>Ixodida</taxon>
        <taxon>Ixodoidea</taxon>
        <taxon>Ixodidae</taxon>
        <taxon>Amblyomminae</taxon>
        <taxon>Amblyomma</taxon>
    </lineage>
</organism>
<dbReference type="AlphaFoldDB" id="A0A023G1X5"/>
<evidence type="ECO:0000313" key="2">
    <source>
        <dbReference type="EMBL" id="JAC28201.1"/>
    </source>
</evidence>
<keyword evidence="1" id="KW-0732">Signal</keyword>
<reference evidence="2" key="1">
    <citation type="submission" date="2014-03" db="EMBL/GenBank/DDBJ databases">
        <title>The sialotranscriptome of Amblyomma triste, Amblyomma parvum and Amblyomma cajennense ticks, uncovered by 454-based RNA-seq.</title>
        <authorList>
            <person name="Garcia G.R."/>
            <person name="Gardinassi L.G."/>
            <person name="Ribeiro J.M."/>
            <person name="Anatriello E."/>
            <person name="Ferreira B.R."/>
            <person name="Moreira H.N."/>
            <person name="Mafra C."/>
            <person name="Olegario M.M."/>
            <person name="Szabo P.J."/>
            <person name="Miranda-Santos I.K."/>
            <person name="Maruyama S.R."/>
        </authorList>
    </citation>
    <scope>NUCLEOTIDE SEQUENCE</scope>
    <source>
        <strain evidence="2">Mato Grasso do Sul</strain>
        <tissue evidence="2">Salivary glands</tissue>
    </source>
</reference>
<feature type="non-terminal residue" evidence="2">
    <location>
        <position position="1"/>
    </location>
</feature>
<protein>
    <submittedName>
        <fullName evidence="2">Putative secreted protein</fullName>
    </submittedName>
</protein>
<accession>A0A023G1X5</accession>
<evidence type="ECO:0000256" key="1">
    <source>
        <dbReference type="SAM" id="SignalP"/>
    </source>
</evidence>
<dbReference type="EMBL" id="GBBM01007217">
    <property type="protein sequence ID" value="JAC28201.1"/>
    <property type="molecule type" value="mRNA"/>
</dbReference>
<name>A0A023G1X5_AMBTT</name>
<sequence>RCSGGKGLSSAVFLACCAPLSSITEEMTPVKFFWAMACIAASSATGFEYRTDTPCDFSGIDLDGPISRMLTSLPEYMMRDSPEFKTEFAGIEIFGLKINGLNKVRRFGAVIPFCINGTRMVQVEFAQDGDVSLSVPWKTCTGAEGELQLRASVSRFTTLFRIEAPSLGQEVTLELAERTLPVSTEELMLRVRGGGMFPAMVSRYLSMTFPAVLRAMWYEQFFYNFDRSIRQALA</sequence>
<feature type="signal peptide" evidence="1">
    <location>
        <begin position="1"/>
        <end position="23"/>
    </location>
</feature>
<proteinExistence type="evidence at transcript level"/>